<evidence type="ECO:0000313" key="3">
    <source>
        <dbReference type="Proteomes" id="UP000637788"/>
    </source>
</evidence>
<evidence type="ECO:0000313" key="2">
    <source>
        <dbReference type="EMBL" id="GGL04378.1"/>
    </source>
</evidence>
<feature type="compositionally biased region" description="Basic residues" evidence="1">
    <location>
        <begin position="70"/>
        <end position="88"/>
    </location>
</feature>
<feature type="region of interest" description="Disordered" evidence="1">
    <location>
        <begin position="66"/>
        <end position="90"/>
    </location>
</feature>
<protein>
    <submittedName>
        <fullName evidence="2">Uncharacterized protein</fullName>
    </submittedName>
</protein>
<reference evidence="2" key="2">
    <citation type="submission" date="2020-09" db="EMBL/GenBank/DDBJ databases">
        <authorList>
            <person name="Sun Q."/>
            <person name="Ohkuma M."/>
        </authorList>
    </citation>
    <scope>NUCLEOTIDE SEQUENCE</scope>
    <source>
        <strain evidence="2">JCM 3035</strain>
    </source>
</reference>
<comment type="caution">
    <text evidence="2">The sequence shown here is derived from an EMBL/GenBank/DDBJ whole genome shotgun (WGS) entry which is preliminary data.</text>
</comment>
<name>A0A917REZ0_9ACTN</name>
<keyword evidence="3" id="KW-1185">Reference proteome</keyword>
<dbReference type="EMBL" id="BMPQ01000030">
    <property type="protein sequence ID" value="GGL04378.1"/>
    <property type="molecule type" value="Genomic_DNA"/>
</dbReference>
<sequence>MQYIAFCMLVGNTGAGGGGLSRGPASTYRLTFGGSDEEHQMAQGAHIERDPAGGKEIIANRALEILGHPLRPRHHRQPRAPPRHRPPPRRTVEVQVSRQPLLPNAGAGQADPINRIGLSIFMLRWRQ</sequence>
<reference evidence="2" key="1">
    <citation type="journal article" date="2014" name="Int. J. Syst. Evol. Microbiol.">
        <title>Complete genome sequence of Corynebacterium casei LMG S-19264T (=DSM 44701T), isolated from a smear-ripened cheese.</title>
        <authorList>
            <consortium name="US DOE Joint Genome Institute (JGI-PGF)"/>
            <person name="Walter F."/>
            <person name="Albersmeier A."/>
            <person name="Kalinowski J."/>
            <person name="Ruckert C."/>
        </authorList>
    </citation>
    <scope>NUCLEOTIDE SEQUENCE</scope>
    <source>
        <strain evidence="2">JCM 3035</strain>
    </source>
</reference>
<dbReference type="Proteomes" id="UP000637788">
    <property type="component" value="Unassembled WGS sequence"/>
</dbReference>
<organism evidence="2 3">
    <name type="scientific">Streptomyces flaveus</name>
    <dbReference type="NCBI Taxonomy" id="66370"/>
    <lineage>
        <taxon>Bacteria</taxon>
        <taxon>Bacillati</taxon>
        <taxon>Actinomycetota</taxon>
        <taxon>Actinomycetes</taxon>
        <taxon>Kitasatosporales</taxon>
        <taxon>Streptomycetaceae</taxon>
        <taxon>Streptomyces</taxon>
        <taxon>Streptomyces aurantiacus group</taxon>
    </lineage>
</organism>
<evidence type="ECO:0000256" key="1">
    <source>
        <dbReference type="SAM" id="MobiDB-lite"/>
    </source>
</evidence>
<proteinExistence type="predicted"/>
<accession>A0A917REZ0</accession>
<gene>
    <name evidence="2" type="ORF">GCM10010094_76530</name>
</gene>
<dbReference type="AlphaFoldDB" id="A0A917REZ0"/>